<keyword evidence="4" id="KW-0012">Acyltransferase</keyword>
<dbReference type="GO" id="GO:0019134">
    <property type="term" value="F:glucosamine-1-phosphate N-acetyltransferase activity"/>
    <property type="evidence" value="ECO:0007669"/>
    <property type="project" value="UniProtKB-EC"/>
</dbReference>
<keyword evidence="5" id="KW-1185">Reference proteome</keyword>
<sequence>MLNIVIPMAGRGSRFQQAGYDIPKPLIPVHGVPMIQTVIENVRPQREHRFIFICQAQHLESYELEKTLKQSSPDCEIVSVEGVTQGAACTVLLAKEWIDNEQPLMIANCDQWIDYSIDDYLSMGDADGVEGLVMTMKDDSPKWSYVQRDAQGEMQCIVEKEVVSDEATVGIYNFARGNAFVAAAFEMIEANERSKNEFYVAPVYSRLIRNGAKIATDNVGDAGNVMYGLGTPEDLERFLTLGFASRIQSSNRKLRTPA</sequence>
<dbReference type="EC" id="2.3.1.157" evidence="4"/>
<dbReference type="OrthoDB" id="9788272at2"/>
<evidence type="ECO:0000313" key="4">
    <source>
        <dbReference type="EMBL" id="TWU26346.1"/>
    </source>
</evidence>
<dbReference type="Gene3D" id="3.90.550.10">
    <property type="entry name" value="Spore Coat Polysaccharide Biosynthesis Protein SpsA, Chain A"/>
    <property type="match status" value="1"/>
</dbReference>
<evidence type="ECO:0000313" key="5">
    <source>
        <dbReference type="Proteomes" id="UP000316304"/>
    </source>
</evidence>
<dbReference type="Pfam" id="PF00483">
    <property type="entry name" value="NTP_transferase"/>
    <property type="match status" value="1"/>
</dbReference>
<dbReference type="InterPro" id="IPR050065">
    <property type="entry name" value="GlmU-like"/>
</dbReference>
<protein>
    <submittedName>
        <fullName evidence="4">Bifunctional protein GlmU</fullName>
        <ecNumber evidence="4">2.3.1.157</ecNumber>
    </submittedName>
</protein>
<dbReference type="Proteomes" id="UP000316304">
    <property type="component" value="Unassembled WGS sequence"/>
</dbReference>
<proteinExistence type="predicted"/>
<dbReference type="AlphaFoldDB" id="A0A5C6CTI0"/>
<dbReference type="EMBL" id="SJPT01000001">
    <property type="protein sequence ID" value="TWU26346.1"/>
    <property type="molecule type" value="Genomic_DNA"/>
</dbReference>
<comment type="caution">
    <text evidence="4">The sequence shown here is derived from an EMBL/GenBank/DDBJ whole genome shotgun (WGS) entry which is preliminary data.</text>
</comment>
<feature type="domain" description="Nucleotidyl transferase" evidence="3">
    <location>
        <begin position="8"/>
        <end position="194"/>
    </location>
</feature>
<reference evidence="4 5" key="1">
    <citation type="submission" date="2019-02" db="EMBL/GenBank/DDBJ databases">
        <title>Deep-cultivation of Planctomycetes and their phenomic and genomic characterization uncovers novel biology.</title>
        <authorList>
            <person name="Wiegand S."/>
            <person name="Jogler M."/>
            <person name="Boedeker C."/>
            <person name="Pinto D."/>
            <person name="Vollmers J."/>
            <person name="Rivas-Marin E."/>
            <person name="Kohn T."/>
            <person name="Peeters S.H."/>
            <person name="Heuer A."/>
            <person name="Rast P."/>
            <person name="Oberbeckmann S."/>
            <person name="Bunk B."/>
            <person name="Jeske O."/>
            <person name="Meyerdierks A."/>
            <person name="Storesund J.E."/>
            <person name="Kallscheuer N."/>
            <person name="Luecker S."/>
            <person name="Lage O.M."/>
            <person name="Pohl T."/>
            <person name="Merkel B.J."/>
            <person name="Hornburger P."/>
            <person name="Mueller R.-W."/>
            <person name="Bruemmer F."/>
            <person name="Labrenz M."/>
            <person name="Spormann A.M."/>
            <person name="Op Den Camp H."/>
            <person name="Overmann J."/>
            <person name="Amann R."/>
            <person name="Jetten M.S.M."/>
            <person name="Mascher T."/>
            <person name="Medema M.H."/>
            <person name="Devos D.P."/>
            <person name="Kaster A.-K."/>
            <person name="Ovreas L."/>
            <person name="Rohde M."/>
            <person name="Galperin M.Y."/>
            <person name="Jogler C."/>
        </authorList>
    </citation>
    <scope>NUCLEOTIDE SEQUENCE [LARGE SCALE GENOMIC DNA]</scope>
    <source>
        <strain evidence="4 5">Pla52o</strain>
    </source>
</reference>
<dbReference type="SUPFAM" id="SSF53448">
    <property type="entry name" value="Nucleotide-diphospho-sugar transferases"/>
    <property type="match status" value="1"/>
</dbReference>
<accession>A0A5C6CTI0</accession>
<dbReference type="PANTHER" id="PTHR43584:SF8">
    <property type="entry name" value="N-ACETYLMURAMATE ALPHA-1-PHOSPHATE URIDYLYLTRANSFERASE"/>
    <property type="match status" value="1"/>
</dbReference>
<evidence type="ECO:0000259" key="3">
    <source>
        <dbReference type="Pfam" id="PF00483"/>
    </source>
</evidence>
<dbReference type="PANTHER" id="PTHR43584">
    <property type="entry name" value="NUCLEOTIDYL TRANSFERASE"/>
    <property type="match status" value="1"/>
</dbReference>
<keyword evidence="2" id="KW-0548">Nucleotidyltransferase</keyword>
<gene>
    <name evidence="4" type="primary">glmU_1</name>
    <name evidence="4" type="ORF">Pla52o_01990</name>
</gene>
<dbReference type="InterPro" id="IPR016873">
    <property type="entry name" value="Caps_polysacc_synth_BcbE_prd"/>
</dbReference>
<dbReference type="CDD" id="cd04183">
    <property type="entry name" value="GT2_BcE_like"/>
    <property type="match status" value="1"/>
</dbReference>
<evidence type="ECO:0000256" key="2">
    <source>
        <dbReference type="ARBA" id="ARBA00022695"/>
    </source>
</evidence>
<dbReference type="InterPro" id="IPR029044">
    <property type="entry name" value="Nucleotide-diphossugar_trans"/>
</dbReference>
<dbReference type="GO" id="GO:0016779">
    <property type="term" value="F:nucleotidyltransferase activity"/>
    <property type="evidence" value="ECO:0007669"/>
    <property type="project" value="UniProtKB-KW"/>
</dbReference>
<dbReference type="InterPro" id="IPR005835">
    <property type="entry name" value="NTP_transferase_dom"/>
</dbReference>
<keyword evidence="1 4" id="KW-0808">Transferase</keyword>
<name>A0A5C6CTI0_9BACT</name>
<dbReference type="PIRSF" id="PIRSF028162">
    <property type="entry name" value="BcbE_prd"/>
    <property type="match status" value="1"/>
</dbReference>
<evidence type="ECO:0000256" key="1">
    <source>
        <dbReference type="ARBA" id="ARBA00022679"/>
    </source>
</evidence>
<dbReference type="RefSeq" id="WP_146592714.1">
    <property type="nucleotide sequence ID" value="NZ_SJPT01000001.1"/>
</dbReference>
<organism evidence="4 5">
    <name type="scientific">Novipirellula galeiformis</name>
    <dbReference type="NCBI Taxonomy" id="2528004"/>
    <lineage>
        <taxon>Bacteria</taxon>
        <taxon>Pseudomonadati</taxon>
        <taxon>Planctomycetota</taxon>
        <taxon>Planctomycetia</taxon>
        <taxon>Pirellulales</taxon>
        <taxon>Pirellulaceae</taxon>
        <taxon>Novipirellula</taxon>
    </lineage>
</organism>